<keyword evidence="2" id="KW-1185">Reference proteome</keyword>
<reference evidence="1 2" key="1">
    <citation type="submission" date="2019-09" db="EMBL/GenBank/DDBJ databases">
        <title>Genome sequence of Rhodovastum atsumiense, a diverse member of the Acetobacteraceae family of non-sulfur purple photosynthetic bacteria.</title>
        <authorList>
            <person name="Meyer T."/>
            <person name="Kyndt J."/>
        </authorList>
    </citation>
    <scope>NUCLEOTIDE SEQUENCE [LARGE SCALE GENOMIC DNA]</scope>
    <source>
        <strain evidence="1 2">DSM 21279</strain>
    </source>
</reference>
<dbReference type="Proteomes" id="UP000325255">
    <property type="component" value="Unassembled WGS sequence"/>
</dbReference>
<organism evidence="1 2">
    <name type="scientific">Rhodovastum atsumiense</name>
    <dbReference type="NCBI Taxonomy" id="504468"/>
    <lineage>
        <taxon>Bacteria</taxon>
        <taxon>Pseudomonadati</taxon>
        <taxon>Pseudomonadota</taxon>
        <taxon>Alphaproteobacteria</taxon>
        <taxon>Acetobacterales</taxon>
        <taxon>Acetobacteraceae</taxon>
        <taxon>Rhodovastum</taxon>
    </lineage>
</organism>
<protein>
    <submittedName>
        <fullName evidence="1">Uncharacterized protein</fullName>
    </submittedName>
</protein>
<evidence type="ECO:0000313" key="2">
    <source>
        <dbReference type="Proteomes" id="UP000325255"/>
    </source>
</evidence>
<dbReference type="AlphaFoldDB" id="A0A5M6INR8"/>
<proteinExistence type="predicted"/>
<gene>
    <name evidence="1" type="ORF">F1189_22965</name>
</gene>
<dbReference type="OrthoDB" id="9984898at2"/>
<dbReference type="RefSeq" id="WP_150043222.1">
    <property type="nucleotide sequence ID" value="NZ_OW485608.1"/>
</dbReference>
<sequence length="97" mass="10339">MADQQTTAPVVAKKSFKDGHVAVGVQLRCRGFGNDSAKIDASTDLTTDQARALARSLVELAEQAEAKVAAKAAADERRRKCRDREVAAGRMVVIGGR</sequence>
<comment type="caution">
    <text evidence="1">The sequence shown here is derived from an EMBL/GenBank/DDBJ whole genome shotgun (WGS) entry which is preliminary data.</text>
</comment>
<name>A0A5M6INR8_9PROT</name>
<evidence type="ECO:0000313" key="1">
    <source>
        <dbReference type="EMBL" id="KAA5609627.1"/>
    </source>
</evidence>
<dbReference type="EMBL" id="VWPK01000046">
    <property type="protein sequence ID" value="KAA5609627.1"/>
    <property type="molecule type" value="Genomic_DNA"/>
</dbReference>
<accession>A0A5M6INR8</accession>